<keyword evidence="3 7" id="KW-0288">FMN</keyword>
<dbReference type="PANTHER" id="PTHR43374:SF1">
    <property type="entry name" value="FLAVIN PRENYLTRANSFERASE PAD1, MITOCHONDRIAL"/>
    <property type="match status" value="1"/>
</dbReference>
<dbReference type="Proteomes" id="UP000192936">
    <property type="component" value="Unassembled WGS sequence"/>
</dbReference>
<sequence>MKMSADTPHHGTGPDGRPCPAAPQRLIVGISGASGVVYGIRMLQTLRALEIETHLVLTRSAEVTIAMETDWKIAEVRALASVAHPADDIAASISSGSFRTMGMVVAPCSMRSMSDIACGTTTGLLSRAADVVLKERRRLVLVVRETPLHLGHLRTMTALAEMGAIIAPPVPAFYAKPDGLDDLIDHTVGRVLDLFDLDSGRVRRWGETARRSGRSSPRSAPAGQPSGSV</sequence>
<dbReference type="GO" id="GO:0016831">
    <property type="term" value="F:carboxy-lyase activity"/>
    <property type="evidence" value="ECO:0007669"/>
    <property type="project" value="TreeGrafter"/>
</dbReference>
<evidence type="ECO:0000313" key="10">
    <source>
        <dbReference type="EMBL" id="SMF89484.1"/>
    </source>
</evidence>
<evidence type="ECO:0000256" key="3">
    <source>
        <dbReference type="ARBA" id="ARBA00022643"/>
    </source>
</evidence>
<dbReference type="SUPFAM" id="SSF52507">
    <property type="entry name" value="Homo-oligomeric flavin-containing Cys decarboxylases, HFCD"/>
    <property type="match status" value="1"/>
</dbReference>
<protein>
    <recommendedName>
        <fullName evidence="7">Flavin prenyltransferase UbiX</fullName>
        <ecNumber evidence="7">2.5.1.129</ecNumber>
    </recommendedName>
</protein>
<feature type="binding site" evidence="7">
    <location>
        <position position="144"/>
    </location>
    <ligand>
        <name>FMN</name>
        <dbReference type="ChEBI" id="CHEBI:58210"/>
    </ligand>
</feature>
<gene>
    <name evidence="7" type="primary">ubiX</name>
    <name evidence="10" type="ORF">SAMN02982917_6749</name>
</gene>
<dbReference type="InterPro" id="IPR004507">
    <property type="entry name" value="UbiX-like"/>
</dbReference>
<dbReference type="EC" id="2.5.1.129" evidence="7"/>
<feature type="domain" description="Flavoprotein" evidence="9">
    <location>
        <begin position="25"/>
        <end position="194"/>
    </location>
</feature>
<keyword evidence="1 7" id="KW-0637">Prenyltransferase</keyword>
<feature type="binding site" evidence="7">
    <location>
        <position position="174"/>
    </location>
    <ligand>
        <name>dimethylallyl phosphate</name>
        <dbReference type="ChEBI" id="CHEBI:88052"/>
    </ligand>
</feature>
<feature type="binding site" evidence="7">
    <location>
        <begin position="32"/>
        <end position="34"/>
    </location>
    <ligand>
        <name>FMN</name>
        <dbReference type="ChEBI" id="CHEBI:58210"/>
    </ligand>
</feature>
<evidence type="ECO:0000256" key="2">
    <source>
        <dbReference type="ARBA" id="ARBA00022630"/>
    </source>
</evidence>
<evidence type="ECO:0000259" key="9">
    <source>
        <dbReference type="Pfam" id="PF02441"/>
    </source>
</evidence>
<dbReference type="Gene3D" id="3.40.50.1950">
    <property type="entry name" value="Flavin prenyltransferase-like"/>
    <property type="match status" value="1"/>
</dbReference>
<evidence type="ECO:0000256" key="7">
    <source>
        <dbReference type="HAMAP-Rule" id="MF_01984"/>
    </source>
</evidence>
<dbReference type="AlphaFoldDB" id="A0A1X7HNG9"/>
<dbReference type="NCBIfam" id="NF004685">
    <property type="entry name" value="PRK06029.1"/>
    <property type="match status" value="1"/>
</dbReference>
<organism evidence="10 11">
    <name type="scientific">Azospirillum oryzae</name>
    <dbReference type="NCBI Taxonomy" id="286727"/>
    <lineage>
        <taxon>Bacteria</taxon>
        <taxon>Pseudomonadati</taxon>
        <taxon>Pseudomonadota</taxon>
        <taxon>Alphaproteobacteria</taxon>
        <taxon>Rhodospirillales</taxon>
        <taxon>Azospirillaceae</taxon>
        <taxon>Azospirillum</taxon>
    </lineage>
</organism>
<dbReference type="EMBL" id="FXAK01000009">
    <property type="protein sequence ID" value="SMF89484.1"/>
    <property type="molecule type" value="Genomic_DNA"/>
</dbReference>
<accession>A0A1X7HNG9</accession>
<feature type="binding site" evidence="7">
    <location>
        <position position="58"/>
    </location>
    <ligand>
        <name>FMN</name>
        <dbReference type="ChEBI" id="CHEBI:58210"/>
    </ligand>
</feature>
<evidence type="ECO:0000256" key="8">
    <source>
        <dbReference type="SAM" id="MobiDB-lite"/>
    </source>
</evidence>
<feature type="region of interest" description="Disordered" evidence="8">
    <location>
        <begin position="206"/>
        <end position="229"/>
    </location>
</feature>
<dbReference type="FunFam" id="3.40.50.1950:FF:000001">
    <property type="entry name" value="Flavin prenyltransferase UbiX"/>
    <property type="match status" value="1"/>
</dbReference>
<evidence type="ECO:0000256" key="6">
    <source>
        <dbReference type="ARBA" id="ARBA00060793"/>
    </source>
</evidence>
<name>A0A1X7HNG9_9PROT</name>
<comment type="similarity">
    <text evidence="6 7">Belongs to the UbiX/PAD1 family.</text>
</comment>
<evidence type="ECO:0000256" key="4">
    <source>
        <dbReference type="ARBA" id="ARBA00022679"/>
    </source>
</evidence>
<comment type="catalytic activity">
    <reaction evidence="5 7">
        <text>dimethylallyl phosphate + FMNH2 = prenylated FMNH2 + phosphate</text>
        <dbReference type="Rhea" id="RHEA:37743"/>
        <dbReference type="ChEBI" id="CHEBI:43474"/>
        <dbReference type="ChEBI" id="CHEBI:57618"/>
        <dbReference type="ChEBI" id="CHEBI:87467"/>
        <dbReference type="ChEBI" id="CHEBI:88052"/>
        <dbReference type="EC" id="2.5.1.129"/>
    </reaction>
</comment>
<feature type="binding site" evidence="7">
    <location>
        <position position="190"/>
    </location>
    <ligand>
        <name>dimethylallyl phosphate</name>
        <dbReference type="ChEBI" id="CHEBI:88052"/>
    </ligand>
</feature>
<dbReference type="NCBIfam" id="TIGR00421">
    <property type="entry name" value="ubiX_pad"/>
    <property type="match status" value="1"/>
</dbReference>
<keyword evidence="4 7" id="KW-0808">Transferase</keyword>
<evidence type="ECO:0000313" key="11">
    <source>
        <dbReference type="Proteomes" id="UP000192936"/>
    </source>
</evidence>
<dbReference type="STRING" id="286727.SAMN02982917_6749"/>
<dbReference type="Pfam" id="PF02441">
    <property type="entry name" value="Flavoprotein"/>
    <property type="match status" value="1"/>
</dbReference>
<evidence type="ECO:0000256" key="1">
    <source>
        <dbReference type="ARBA" id="ARBA00022602"/>
    </source>
</evidence>
<dbReference type="PANTHER" id="PTHR43374">
    <property type="entry name" value="FLAVIN PRENYLTRANSFERASE"/>
    <property type="match status" value="1"/>
</dbReference>
<comment type="caution">
    <text evidence="7">Lacks conserved residue(s) required for the propagation of feature annotation.</text>
</comment>
<keyword evidence="2 7" id="KW-0285">Flavoprotein</keyword>
<comment type="function">
    <text evidence="7">Flavin prenyltransferase that catalyzes the synthesis of the prenylated FMN cofactor (prenyl-FMN) for 4-hydroxy-3-polyprenylbenzoic acid decarboxylase UbiD. The prenyltransferase is metal-independent and links a dimethylallyl moiety from dimethylallyl monophosphate (DMAP) to the flavin N5 and C6 atoms of FMN.</text>
</comment>
<feature type="compositionally biased region" description="Low complexity" evidence="8">
    <location>
        <begin position="214"/>
        <end position="223"/>
    </location>
</feature>
<evidence type="ECO:0000256" key="5">
    <source>
        <dbReference type="ARBA" id="ARBA00050612"/>
    </source>
</evidence>
<dbReference type="GO" id="GO:0106141">
    <property type="term" value="F:flavin prenyltransferase activity"/>
    <property type="evidence" value="ECO:0007669"/>
    <property type="project" value="UniProtKB-EC"/>
</dbReference>
<reference evidence="10 11" key="1">
    <citation type="submission" date="2017-04" db="EMBL/GenBank/DDBJ databases">
        <authorList>
            <person name="Afonso C.L."/>
            <person name="Miller P.J."/>
            <person name="Scott M.A."/>
            <person name="Spackman E."/>
            <person name="Goraichik I."/>
            <person name="Dimitrov K.M."/>
            <person name="Suarez D.L."/>
            <person name="Swayne D.E."/>
        </authorList>
    </citation>
    <scope>NUCLEOTIDE SEQUENCE [LARGE SCALE GENOMIC DNA]</scope>
    <source>
        <strain evidence="10 11">A2P</strain>
    </source>
</reference>
<dbReference type="HAMAP" id="MF_01984">
    <property type="entry name" value="ubiX_pad"/>
    <property type="match status" value="1"/>
</dbReference>
<dbReference type="InterPro" id="IPR036551">
    <property type="entry name" value="Flavin_trans-like"/>
</dbReference>
<feature type="binding site" evidence="7">
    <location>
        <begin position="109"/>
        <end position="112"/>
    </location>
    <ligand>
        <name>FMN</name>
        <dbReference type="ChEBI" id="CHEBI:58210"/>
    </ligand>
</feature>
<dbReference type="InterPro" id="IPR003382">
    <property type="entry name" value="Flavoprotein"/>
</dbReference>
<feature type="region of interest" description="Disordered" evidence="8">
    <location>
        <begin position="1"/>
        <end position="20"/>
    </location>
</feature>
<proteinExistence type="inferred from homology"/>
<dbReference type="OrthoDB" id="9781577at2"/>